<keyword evidence="2" id="KW-0378">Hydrolase</keyword>
<dbReference type="EMBL" id="JAYMRS010000001">
    <property type="protein sequence ID" value="MFB8766140.1"/>
    <property type="molecule type" value="Genomic_DNA"/>
</dbReference>
<dbReference type="Pfam" id="PF13391">
    <property type="entry name" value="HNH_2"/>
    <property type="match status" value="1"/>
</dbReference>
<name>A0ABV5DNI0_9ACTN</name>
<evidence type="ECO:0000313" key="3">
    <source>
        <dbReference type="Proteomes" id="UP001585053"/>
    </source>
</evidence>
<dbReference type="GO" id="GO:0004519">
    <property type="term" value="F:endonuclease activity"/>
    <property type="evidence" value="ECO:0007669"/>
    <property type="project" value="UniProtKB-KW"/>
</dbReference>
<keyword evidence="2" id="KW-0540">Nuclease</keyword>
<proteinExistence type="predicted"/>
<dbReference type="Proteomes" id="UP001585053">
    <property type="component" value="Unassembled WGS sequence"/>
</dbReference>
<evidence type="ECO:0000259" key="1">
    <source>
        <dbReference type="Pfam" id="PF13391"/>
    </source>
</evidence>
<dbReference type="InterPro" id="IPR003615">
    <property type="entry name" value="HNH_nuc"/>
</dbReference>
<gene>
    <name evidence="2" type="ORF">VSQ78_00395</name>
</gene>
<keyword evidence="2" id="KW-0255">Endonuclease</keyword>
<protein>
    <submittedName>
        <fullName evidence="2">HNH endonuclease</fullName>
    </submittedName>
</protein>
<accession>A0ABV5DNI0</accession>
<evidence type="ECO:0000313" key="2">
    <source>
        <dbReference type="EMBL" id="MFB8766140.1"/>
    </source>
</evidence>
<sequence length="323" mass="35816">MKAYVGITDTRWYEFLAERPHLTEINFWRPSSNTSFKRIGTGDLFLFKSRYPHNRIVGGAVFSRFAQVPLSQAWEAFGEGNGRAGLNELREALNAYRTKEGKPAIASGEDPVIGCLMLRDPVFLPEGRTLAPPPDFPGNLVQGKGYDDILRGEHSSYFTEAVDRILAADDRSPLDDEPHATATWAHTGPTRGGHALVRRRLGQEAFKLALVDAYRGRCAVTGTDVPPTLEAAHIHPVGKGGLHRLDNGLLLRADVHKLFDSGYLTITPESKIRVSPLLRSHHFSAAEYYTSLEGATISLPSRREDHPSKDALSWHGERVFLAR</sequence>
<dbReference type="RefSeq" id="WP_376736535.1">
    <property type="nucleotide sequence ID" value="NZ_JAYMRS010000001.1"/>
</dbReference>
<organism evidence="2 3">
    <name type="scientific">Nocardiopsis alba</name>
    <dbReference type="NCBI Taxonomy" id="53437"/>
    <lineage>
        <taxon>Bacteria</taxon>
        <taxon>Bacillati</taxon>
        <taxon>Actinomycetota</taxon>
        <taxon>Actinomycetes</taxon>
        <taxon>Streptosporangiales</taxon>
        <taxon>Nocardiopsidaceae</taxon>
        <taxon>Nocardiopsis</taxon>
    </lineage>
</organism>
<keyword evidence="3" id="KW-1185">Reference proteome</keyword>
<reference evidence="2 3" key="1">
    <citation type="submission" date="2024-01" db="EMBL/GenBank/DDBJ databases">
        <title>Genome mining of biosynthetic gene clusters to explore secondary metabolites of Streptomyces sp.</title>
        <authorList>
            <person name="Baig A."/>
            <person name="Ajitkumar Shintre N."/>
            <person name="Kumar H."/>
            <person name="Anbarasu A."/>
            <person name="Ramaiah S."/>
        </authorList>
    </citation>
    <scope>NUCLEOTIDE SEQUENCE [LARGE SCALE GENOMIC DNA]</scope>
    <source>
        <strain evidence="2 3">A01</strain>
    </source>
</reference>
<feature type="domain" description="HNH nuclease" evidence="1">
    <location>
        <begin position="218"/>
        <end position="266"/>
    </location>
</feature>
<comment type="caution">
    <text evidence="2">The sequence shown here is derived from an EMBL/GenBank/DDBJ whole genome shotgun (WGS) entry which is preliminary data.</text>
</comment>